<evidence type="ECO:0000259" key="2">
    <source>
        <dbReference type="Pfam" id="PF17517"/>
    </source>
</evidence>
<dbReference type="InterPro" id="IPR035234">
    <property type="entry name" value="IgGFc-bd_N"/>
</dbReference>
<dbReference type="eggNOG" id="COG3291">
    <property type="taxonomic scope" value="Bacteria"/>
</dbReference>
<evidence type="ECO:0000256" key="1">
    <source>
        <dbReference type="SAM" id="SignalP"/>
    </source>
</evidence>
<dbReference type="OrthoDB" id="5486557at2"/>
<sequence>MRTAAITGLVTLLSLPIFAFACSGAAEDDGAASSFGEPGGTGGTGGGGIGGGLGEGGGLNIGGNDPGGPTGCSSDLQHVVDENGNVVETCPADQGCSEGECISACEAAAASKGSIGCDYYAPTVPFYRNGAGGTIFDGPCHAVFVANTWGRAAKLTVQRNGQALDVTSFGYIPSGSGASTTYAPLPAEGLPPGEVAVLFLSHRPGVQHSSGTTLECPRPPAVLLDTAVHGSGRSTAFQVASDTPLTAYDILPYGGALSYLPSAAHLFPRSTWGDNYYAVAPHASTGGVLWMLFVGNEDGTTVEFSPTSTLPGGPDVPTAQGGQAVQFTLNAGEVVQWAGGDPSGAVIQASSPIGLWTGTTYLSVATATSPGAGGRDSAHQQLAPISAMGSEYVGAGVVTRLASMAPESVPYRLLGVVEGTTLSWDPEPPAGAPTTLGGGQIVEFETTQLFSVRAQDEEHPFVLTQYLAGMQVGVGSRPGCGGQSACALGDEEWVLQLPPGQFLRRYVFFTDPTYGTTNLVITRVRGADGAFSDVTLSCLGTVTGWQAVGTAGDYEVAHVDLTRGFVGAAPECETSRHEASSEGAFGVTVWGTDHNASYAYPAGGNVGAINSVVIPPTPQ</sequence>
<reference evidence="3 4" key="1">
    <citation type="submission" date="2013-05" db="EMBL/GenBank/DDBJ databases">
        <title>Genome assembly of Chondromyces apiculatus DSM 436.</title>
        <authorList>
            <person name="Sharma G."/>
            <person name="Khatri I."/>
            <person name="Kaur C."/>
            <person name="Mayilraj S."/>
            <person name="Subramanian S."/>
        </authorList>
    </citation>
    <scope>NUCLEOTIDE SEQUENCE [LARGE SCALE GENOMIC DNA]</scope>
    <source>
        <strain evidence="3 4">DSM 436</strain>
    </source>
</reference>
<gene>
    <name evidence="3" type="ORF">CAP_4064</name>
</gene>
<feature type="chain" id="PRO_5001497020" description="IgGFc-binding protein N-terminal domain-containing protein" evidence="1">
    <location>
        <begin position="22"/>
        <end position="619"/>
    </location>
</feature>
<name>A0A017TH38_9BACT</name>
<organism evidence="3 4">
    <name type="scientific">Chondromyces apiculatus DSM 436</name>
    <dbReference type="NCBI Taxonomy" id="1192034"/>
    <lineage>
        <taxon>Bacteria</taxon>
        <taxon>Pseudomonadati</taxon>
        <taxon>Myxococcota</taxon>
        <taxon>Polyangia</taxon>
        <taxon>Polyangiales</taxon>
        <taxon>Polyangiaceae</taxon>
        <taxon>Chondromyces</taxon>
    </lineage>
</organism>
<evidence type="ECO:0000313" key="4">
    <source>
        <dbReference type="Proteomes" id="UP000019678"/>
    </source>
</evidence>
<keyword evidence="4" id="KW-1185">Reference proteome</keyword>
<dbReference type="EMBL" id="ASRX01000003">
    <property type="protein sequence ID" value="EYF08534.1"/>
    <property type="molecule type" value="Genomic_DNA"/>
</dbReference>
<feature type="signal peptide" evidence="1">
    <location>
        <begin position="1"/>
        <end position="21"/>
    </location>
</feature>
<dbReference type="Pfam" id="PF17517">
    <property type="entry name" value="IgGFc_binding"/>
    <property type="match status" value="1"/>
</dbReference>
<evidence type="ECO:0000313" key="3">
    <source>
        <dbReference type="EMBL" id="EYF08534.1"/>
    </source>
</evidence>
<proteinExistence type="predicted"/>
<dbReference type="RefSeq" id="WP_044235560.1">
    <property type="nucleotide sequence ID" value="NZ_ASRX01000003.1"/>
</dbReference>
<feature type="domain" description="IgGFc-binding protein N-terminal" evidence="2">
    <location>
        <begin position="263"/>
        <end position="591"/>
    </location>
</feature>
<accession>A0A017TH38</accession>
<comment type="caution">
    <text evidence="3">The sequence shown here is derived from an EMBL/GenBank/DDBJ whole genome shotgun (WGS) entry which is preliminary data.</text>
</comment>
<dbReference type="AlphaFoldDB" id="A0A017TH38"/>
<dbReference type="PROSITE" id="PS51257">
    <property type="entry name" value="PROKAR_LIPOPROTEIN"/>
    <property type="match status" value="1"/>
</dbReference>
<dbReference type="STRING" id="1192034.CAP_4064"/>
<protein>
    <recommendedName>
        <fullName evidence="2">IgGFc-binding protein N-terminal domain-containing protein</fullName>
    </recommendedName>
</protein>
<dbReference type="Proteomes" id="UP000019678">
    <property type="component" value="Unassembled WGS sequence"/>
</dbReference>
<keyword evidence="1" id="KW-0732">Signal</keyword>